<dbReference type="PANTHER" id="PTHR43808">
    <property type="entry name" value="ACETYLORNITHINE DEACETYLASE"/>
    <property type="match status" value="1"/>
</dbReference>
<protein>
    <submittedName>
        <fullName evidence="7">Putative peptidase</fullName>
    </submittedName>
</protein>
<evidence type="ECO:0000256" key="5">
    <source>
        <dbReference type="ARBA" id="ARBA00022833"/>
    </source>
</evidence>
<dbReference type="Pfam" id="PF07687">
    <property type="entry name" value="M20_dimer"/>
    <property type="match status" value="1"/>
</dbReference>
<evidence type="ECO:0000313" key="8">
    <source>
        <dbReference type="Proteomes" id="UP000274822"/>
    </source>
</evidence>
<comment type="similarity">
    <text evidence="2">Belongs to the peptidase M20A family.</text>
</comment>
<dbReference type="SUPFAM" id="SSF53187">
    <property type="entry name" value="Zn-dependent exopeptidases"/>
    <property type="match status" value="1"/>
</dbReference>
<keyword evidence="4" id="KW-0378">Hydrolase</keyword>
<dbReference type="EMBL" id="RBNJ01006054">
    <property type="protein sequence ID" value="RUS28836.1"/>
    <property type="molecule type" value="Genomic_DNA"/>
</dbReference>
<evidence type="ECO:0000256" key="1">
    <source>
        <dbReference type="ARBA" id="ARBA00001947"/>
    </source>
</evidence>
<evidence type="ECO:0000256" key="3">
    <source>
        <dbReference type="ARBA" id="ARBA00022723"/>
    </source>
</evidence>
<feature type="domain" description="Peptidase M20 dimerisation" evidence="6">
    <location>
        <begin position="186"/>
        <end position="270"/>
    </location>
</feature>
<evidence type="ECO:0000313" key="7">
    <source>
        <dbReference type="EMBL" id="RUS28836.1"/>
    </source>
</evidence>
<dbReference type="PANTHER" id="PTHR43808:SF8">
    <property type="entry name" value="PEPTIDASE M20 DIMERISATION DOMAIN-CONTAINING PROTEIN"/>
    <property type="match status" value="1"/>
</dbReference>
<accession>A0A433QGB1</accession>
<comment type="caution">
    <text evidence="7">The sequence shown here is derived from an EMBL/GenBank/DDBJ whole genome shotgun (WGS) entry which is preliminary data.</text>
</comment>
<dbReference type="Gene3D" id="3.30.70.360">
    <property type="match status" value="1"/>
</dbReference>
<dbReference type="InterPro" id="IPR036264">
    <property type="entry name" value="Bact_exopeptidase_dim_dom"/>
</dbReference>
<keyword evidence="3" id="KW-0479">Metal-binding</keyword>
<dbReference type="Proteomes" id="UP000274822">
    <property type="component" value="Unassembled WGS sequence"/>
</dbReference>
<evidence type="ECO:0000256" key="4">
    <source>
        <dbReference type="ARBA" id="ARBA00022801"/>
    </source>
</evidence>
<evidence type="ECO:0000259" key="6">
    <source>
        <dbReference type="Pfam" id="PF07687"/>
    </source>
</evidence>
<sequence length="374" mass="41875">MSSENPTTLLELHKALCLIPSVYPHELPVSTYLAEWLRSRGWTVEQQVVSTTPLRHNMYAYLGRRRETRAVLNSHLDVVPPYVEIREDEENVYGRGTCDAKGSVASQIWAAEELRAEGRARIDRLRTQFLLLDPLFGHIIHLCFNRLLYVVGEEFDHIGMIQANKLEISPEFVIVGEPTENILAKGHKGVMVFTLEATGKAAHSGYPELGKSAVEILVDVLHELKNLVLPVDPYLGANTLNLGLISGGVAVNIIPERATAKCSVRVTTDISALWELFRSVVHRYAPHVRMVEGMTFDPVRCEVVDGYEIKAMGFFTGEWGFCLDIPFFHGEHKNFLLGPGTIHVAHGENEFVRKQDLVDAVGLYKKLLGKLLDV</sequence>
<comment type="cofactor">
    <cofactor evidence="1">
        <name>Zn(2+)</name>
        <dbReference type="ChEBI" id="CHEBI:29105"/>
    </cofactor>
</comment>
<dbReference type="InterPro" id="IPR011650">
    <property type="entry name" value="Peptidase_M20_dimer"/>
</dbReference>
<dbReference type="GO" id="GO:0016787">
    <property type="term" value="F:hydrolase activity"/>
    <property type="evidence" value="ECO:0007669"/>
    <property type="project" value="UniProtKB-KW"/>
</dbReference>
<keyword evidence="8" id="KW-1185">Reference proteome</keyword>
<reference evidence="7 8" key="1">
    <citation type="journal article" date="2018" name="New Phytol.">
        <title>Phylogenomics of Endogonaceae and evolution of mycorrhizas within Mucoromycota.</title>
        <authorList>
            <person name="Chang Y."/>
            <person name="Desiro A."/>
            <person name="Na H."/>
            <person name="Sandor L."/>
            <person name="Lipzen A."/>
            <person name="Clum A."/>
            <person name="Barry K."/>
            <person name="Grigoriev I.V."/>
            <person name="Martin F.M."/>
            <person name="Stajich J.E."/>
            <person name="Smith M.E."/>
            <person name="Bonito G."/>
            <person name="Spatafora J.W."/>
        </authorList>
    </citation>
    <scope>NUCLEOTIDE SEQUENCE [LARGE SCALE GENOMIC DNA]</scope>
    <source>
        <strain evidence="7 8">AD002</strain>
    </source>
</reference>
<dbReference type="InterPro" id="IPR002933">
    <property type="entry name" value="Peptidase_M20"/>
</dbReference>
<dbReference type="AlphaFoldDB" id="A0A433QGB1"/>
<keyword evidence="5" id="KW-0862">Zinc</keyword>
<dbReference type="SUPFAM" id="SSF55031">
    <property type="entry name" value="Bacterial exopeptidase dimerisation domain"/>
    <property type="match status" value="1"/>
</dbReference>
<organism evidence="7 8">
    <name type="scientific">Jimgerdemannia flammicorona</name>
    <dbReference type="NCBI Taxonomy" id="994334"/>
    <lineage>
        <taxon>Eukaryota</taxon>
        <taxon>Fungi</taxon>
        <taxon>Fungi incertae sedis</taxon>
        <taxon>Mucoromycota</taxon>
        <taxon>Mucoromycotina</taxon>
        <taxon>Endogonomycetes</taxon>
        <taxon>Endogonales</taxon>
        <taxon>Endogonaceae</taxon>
        <taxon>Jimgerdemannia</taxon>
    </lineage>
</organism>
<dbReference type="GO" id="GO:0046872">
    <property type="term" value="F:metal ion binding"/>
    <property type="evidence" value="ECO:0007669"/>
    <property type="project" value="UniProtKB-KW"/>
</dbReference>
<evidence type="ECO:0000256" key="2">
    <source>
        <dbReference type="ARBA" id="ARBA00006247"/>
    </source>
</evidence>
<proteinExistence type="inferred from homology"/>
<gene>
    <name evidence="7" type="ORF">BC938DRAFT_481385</name>
</gene>
<name>A0A433QGB1_9FUNG</name>
<dbReference type="InterPro" id="IPR050072">
    <property type="entry name" value="Peptidase_M20A"/>
</dbReference>
<dbReference type="Gene3D" id="3.40.630.10">
    <property type="entry name" value="Zn peptidases"/>
    <property type="match status" value="2"/>
</dbReference>
<dbReference type="Pfam" id="PF01546">
    <property type="entry name" value="Peptidase_M20"/>
    <property type="match status" value="1"/>
</dbReference>